<evidence type="ECO:0000256" key="3">
    <source>
        <dbReference type="ARBA" id="ARBA00022729"/>
    </source>
</evidence>
<name>A0A212L8F2_9BACT</name>
<keyword evidence="3 4" id="KW-0732">Signal</keyword>
<dbReference type="AlphaFoldDB" id="A0A212L8F2"/>
<comment type="similarity">
    <text evidence="2">Belongs to the bacterial solute-binding protein SsuA/TauA family.</text>
</comment>
<proteinExistence type="inferred from homology"/>
<feature type="chain" id="PRO_5012035745" description="SsuA/THI5-like domain-containing protein" evidence="4">
    <location>
        <begin position="21"/>
        <end position="346"/>
    </location>
</feature>
<dbReference type="PANTHER" id="PTHR30024">
    <property type="entry name" value="ALIPHATIC SULFONATES-BINDING PROTEIN-RELATED"/>
    <property type="match status" value="1"/>
</dbReference>
<evidence type="ECO:0000256" key="1">
    <source>
        <dbReference type="ARBA" id="ARBA00004418"/>
    </source>
</evidence>
<evidence type="ECO:0000259" key="5">
    <source>
        <dbReference type="Pfam" id="PF09084"/>
    </source>
</evidence>
<evidence type="ECO:0000256" key="2">
    <source>
        <dbReference type="ARBA" id="ARBA00010742"/>
    </source>
</evidence>
<dbReference type="PANTHER" id="PTHR30024:SF47">
    <property type="entry name" value="TAURINE-BINDING PERIPLASMIC PROTEIN"/>
    <property type="match status" value="1"/>
</dbReference>
<organism evidence="6">
    <name type="scientific">uncultured Desulfovibrio sp</name>
    <dbReference type="NCBI Taxonomy" id="167968"/>
    <lineage>
        <taxon>Bacteria</taxon>
        <taxon>Pseudomonadati</taxon>
        <taxon>Thermodesulfobacteriota</taxon>
        <taxon>Desulfovibrionia</taxon>
        <taxon>Desulfovibrionales</taxon>
        <taxon>Desulfovibrionaceae</taxon>
        <taxon>Desulfovibrio</taxon>
        <taxon>environmental samples</taxon>
    </lineage>
</organism>
<accession>A0A212L8F2</accession>
<dbReference type="Gene3D" id="3.40.190.10">
    <property type="entry name" value="Periplasmic binding protein-like II"/>
    <property type="match status" value="2"/>
</dbReference>
<dbReference type="GO" id="GO:0042597">
    <property type="term" value="C:periplasmic space"/>
    <property type="evidence" value="ECO:0007669"/>
    <property type="project" value="UniProtKB-SubCell"/>
</dbReference>
<dbReference type="EMBL" id="FMJC01000002">
    <property type="protein sequence ID" value="SCM73853.1"/>
    <property type="molecule type" value="Genomic_DNA"/>
</dbReference>
<dbReference type="RefSeq" id="WP_179980884.1">
    <property type="nucleotide sequence ID" value="NZ_LT608333.1"/>
</dbReference>
<dbReference type="InterPro" id="IPR015168">
    <property type="entry name" value="SsuA/THI5"/>
</dbReference>
<sequence length="346" mass="37318">MKAKLLILCMAVSLALGAAAVAGDKNADEAAAKAAEDAAWKKEPAYGKTLKIGYNGGLCLGTFGIAQLKGFYAAEGLKTEVVRMAGDSSGQTNALGTGKVDVSGDHIATMLVPTVNGVRVKFTTGIHTGCKSLYVLGKSDIKSTKDLVGKTVAIPDGIGGSDHNIAMRFFNHDKIDPRTVKFKPVEAGVAVLAMQNGELQGAVLGDQFAKKFLDDGTLRIVRSLTFDDDFKKEACCIHAVGADFYEANPITVKKLTRAHEAASKWMTENPEEAVKILQENKWASGDPKLVLEIFKTYNFMISDDLTAATLRSTIDDYKTFGLIKKDKDTEELMKQIWIPVMADESK</sequence>
<dbReference type="Pfam" id="PF09084">
    <property type="entry name" value="NMT1"/>
    <property type="match status" value="1"/>
</dbReference>
<evidence type="ECO:0000256" key="4">
    <source>
        <dbReference type="SAM" id="SignalP"/>
    </source>
</evidence>
<comment type="subcellular location">
    <subcellularLocation>
        <location evidence="1">Periplasm</location>
    </subcellularLocation>
</comment>
<dbReference type="SUPFAM" id="SSF53850">
    <property type="entry name" value="Periplasmic binding protein-like II"/>
    <property type="match status" value="1"/>
</dbReference>
<reference evidence="6" key="1">
    <citation type="submission" date="2016-08" db="EMBL/GenBank/DDBJ databases">
        <authorList>
            <person name="Seilhamer J.J."/>
        </authorList>
    </citation>
    <scope>NUCLEOTIDE SEQUENCE</scope>
    <source>
        <strain evidence="6">86-1</strain>
    </source>
</reference>
<protein>
    <recommendedName>
        <fullName evidence="5">SsuA/THI5-like domain-containing protein</fullName>
    </recommendedName>
</protein>
<gene>
    <name evidence="6" type="ORF">KL86DES1_21570</name>
</gene>
<feature type="domain" description="SsuA/THI5-like" evidence="5">
    <location>
        <begin position="65"/>
        <end position="273"/>
    </location>
</feature>
<feature type="signal peptide" evidence="4">
    <location>
        <begin position="1"/>
        <end position="20"/>
    </location>
</feature>
<evidence type="ECO:0000313" key="6">
    <source>
        <dbReference type="EMBL" id="SCM73853.1"/>
    </source>
</evidence>